<dbReference type="GO" id="GO:0005576">
    <property type="term" value="C:extracellular region"/>
    <property type="evidence" value="ECO:0007669"/>
    <property type="project" value="TreeGrafter"/>
</dbReference>
<feature type="signal peptide" evidence="2">
    <location>
        <begin position="1"/>
        <end position="17"/>
    </location>
</feature>
<feature type="chain" id="PRO_5040358420" description="Cell wall protein" evidence="2">
    <location>
        <begin position="18"/>
        <end position="264"/>
    </location>
</feature>
<gene>
    <name evidence="3" type="ORF">EJ08DRAFT_410293</name>
</gene>
<evidence type="ECO:0000313" key="4">
    <source>
        <dbReference type="Proteomes" id="UP000800235"/>
    </source>
</evidence>
<protein>
    <recommendedName>
        <fullName evidence="5">Cell wall protein</fullName>
    </recommendedName>
</protein>
<evidence type="ECO:0000256" key="2">
    <source>
        <dbReference type="SAM" id="SignalP"/>
    </source>
</evidence>
<feature type="compositionally biased region" description="Acidic residues" evidence="1">
    <location>
        <begin position="213"/>
        <end position="223"/>
    </location>
</feature>
<name>A0A9P4NKL7_9PEZI</name>
<dbReference type="OrthoDB" id="3942361at2759"/>
<dbReference type="PANTHER" id="PTHR38123">
    <property type="entry name" value="CELL WALL SERINE-THREONINE-RICH GALACTOMANNOPROTEIN MP1 (AFU_ORTHOLOGUE AFUA_4G03240)"/>
    <property type="match status" value="1"/>
</dbReference>
<keyword evidence="2" id="KW-0732">Signal</keyword>
<feature type="region of interest" description="Disordered" evidence="1">
    <location>
        <begin position="205"/>
        <end position="264"/>
    </location>
</feature>
<sequence length="264" mass="26907">MYFPTLLTLGLAVNTLAAPNPILVSRSVNDIKTAIKSVQKSLDSLDTAVRALNSSTDAKALSNIATKATALSTTINTAMTKVMNTQPIGLVGATMIQSAADGLASSVIKVSKDLVKKKVIIQMAGLTQVVGQMLAMQKNQSSGFTNAVVSKVPTLAQGIAIMQGTKANTALDMVIKAYAVNGTAATLPAPSTAVPAPVAAAPAVPVVPKPASDDDGDDGEDDGAAFPSTPDASALASLPGFSPFLRRVPLSPATANADKESMQY</sequence>
<proteinExistence type="predicted"/>
<dbReference type="EMBL" id="MU007073">
    <property type="protein sequence ID" value="KAF2424823.1"/>
    <property type="molecule type" value="Genomic_DNA"/>
</dbReference>
<dbReference type="AlphaFoldDB" id="A0A9P4NKL7"/>
<dbReference type="PANTHER" id="PTHR38123:SF6">
    <property type="entry name" value="CELL WALL SERINE-THREONINE-RICH GALACTOMANNOPROTEIN MP1 (AFU_ORTHOLOGUE AFUA_4G03240)"/>
    <property type="match status" value="1"/>
</dbReference>
<evidence type="ECO:0008006" key="5">
    <source>
        <dbReference type="Google" id="ProtNLM"/>
    </source>
</evidence>
<dbReference type="InterPro" id="IPR021054">
    <property type="entry name" value="Cell_wall_mannoprotein_1"/>
</dbReference>
<dbReference type="Pfam" id="PF12296">
    <property type="entry name" value="HsbA"/>
    <property type="match status" value="1"/>
</dbReference>
<comment type="caution">
    <text evidence="3">The sequence shown here is derived from an EMBL/GenBank/DDBJ whole genome shotgun (WGS) entry which is preliminary data.</text>
</comment>
<dbReference type="Proteomes" id="UP000800235">
    <property type="component" value="Unassembled WGS sequence"/>
</dbReference>
<organism evidence="3 4">
    <name type="scientific">Tothia fuscella</name>
    <dbReference type="NCBI Taxonomy" id="1048955"/>
    <lineage>
        <taxon>Eukaryota</taxon>
        <taxon>Fungi</taxon>
        <taxon>Dikarya</taxon>
        <taxon>Ascomycota</taxon>
        <taxon>Pezizomycotina</taxon>
        <taxon>Dothideomycetes</taxon>
        <taxon>Pleosporomycetidae</taxon>
        <taxon>Venturiales</taxon>
        <taxon>Cylindrosympodiaceae</taxon>
        <taxon>Tothia</taxon>
    </lineage>
</organism>
<dbReference type="Gene3D" id="1.20.1280.140">
    <property type="match status" value="1"/>
</dbReference>
<evidence type="ECO:0000256" key="1">
    <source>
        <dbReference type="SAM" id="MobiDB-lite"/>
    </source>
</evidence>
<reference evidence="3" key="1">
    <citation type="journal article" date="2020" name="Stud. Mycol.">
        <title>101 Dothideomycetes genomes: a test case for predicting lifestyles and emergence of pathogens.</title>
        <authorList>
            <person name="Haridas S."/>
            <person name="Albert R."/>
            <person name="Binder M."/>
            <person name="Bloem J."/>
            <person name="Labutti K."/>
            <person name="Salamov A."/>
            <person name="Andreopoulos B."/>
            <person name="Baker S."/>
            <person name="Barry K."/>
            <person name="Bills G."/>
            <person name="Bluhm B."/>
            <person name="Cannon C."/>
            <person name="Castanera R."/>
            <person name="Culley D."/>
            <person name="Daum C."/>
            <person name="Ezra D."/>
            <person name="Gonzalez J."/>
            <person name="Henrissat B."/>
            <person name="Kuo A."/>
            <person name="Liang C."/>
            <person name="Lipzen A."/>
            <person name="Lutzoni F."/>
            <person name="Magnuson J."/>
            <person name="Mondo S."/>
            <person name="Nolan M."/>
            <person name="Ohm R."/>
            <person name="Pangilinan J."/>
            <person name="Park H.-J."/>
            <person name="Ramirez L."/>
            <person name="Alfaro M."/>
            <person name="Sun H."/>
            <person name="Tritt A."/>
            <person name="Yoshinaga Y."/>
            <person name="Zwiers L.-H."/>
            <person name="Turgeon B."/>
            <person name="Goodwin S."/>
            <person name="Spatafora J."/>
            <person name="Crous P."/>
            <person name="Grigoriev I."/>
        </authorList>
    </citation>
    <scope>NUCLEOTIDE SEQUENCE</scope>
    <source>
        <strain evidence="3">CBS 130266</strain>
    </source>
</reference>
<accession>A0A9P4NKL7</accession>
<evidence type="ECO:0000313" key="3">
    <source>
        <dbReference type="EMBL" id="KAF2424823.1"/>
    </source>
</evidence>
<keyword evidence="4" id="KW-1185">Reference proteome</keyword>